<dbReference type="EMBL" id="JAPESX010000289">
    <property type="protein sequence ID" value="KAJ8122107.1"/>
    <property type="molecule type" value="Genomic_DNA"/>
</dbReference>
<name>A0ACC2J3N9_9PEZI</name>
<gene>
    <name evidence="1" type="ORF">ONZ43_g1615</name>
</gene>
<comment type="caution">
    <text evidence="1">The sequence shown here is derived from an EMBL/GenBank/DDBJ whole genome shotgun (WGS) entry which is preliminary data.</text>
</comment>
<evidence type="ECO:0000313" key="1">
    <source>
        <dbReference type="EMBL" id="KAJ8122107.1"/>
    </source>
</evidence>
<dbReference type="Proteomes" id="UP001153334">
    <property type="component" value="Unassembled WGS sequence"/>
</dbReference>
<proteinExistence type="predicted"/>
<reference evidence="1" key="1">
    <citation type="submission" date="2022-11" db="EMBL/GenBank/DDBJ databases">
        <title>Genome Sequence of Nemania bipapillata.</title>
        <authorList>
            <person name="Buettner E."/>
        </authorList>
    </citation>
    <scope>NUCLEOTIDE SEQUENCE</scope>
    <source>
        <strain evidence="1">CP14</strain>
    </source>
</reference>
<evidence type="ECO:0000313" key="2">
    <source>
        <dbReference type="Proteomes" id="UP001153334"/>
    </source>
</evidence>
<sequence length="509" mass="59080">MDPENAANANKSQTPNRFALKPLLRKHVEPATRAPMKLAKVAVAWATKMPDDLNLNRGKHPEWPGYTGEGKKLHFKLRMRQYESQTLVENTILSFYPTEDDRNLTPIQISAREDIVKLFKWDRDKTKPITGRDMRSFLRLFDEFFFFGSMTNRHHPRVVSMMWEKESRYAHRVAPCLFKEVGVWGVTQDRYFRGYGHIQAIHLAGSSFFPPDYNKLSFFIETLVHEMVHAYLNLHACRCQTCEWDILNTTGLTGHGPAFLMMLDSIHYTLKSWRAGLSAVQQRTFPNGSLISMYDEIKLLRYRESQAFMQRMEAYAKNLTQYLVEGQSSRQQEARACELTAAEVRKKGTKKGTRKGKNKKWEKTENQKDKRQWIDEENEVFLYLNGMKPLSKRPGMNVYMTSAVVGATKVDQAKLDETCNTVQALLKRREARRLRWPKSIFRSKKSNEQVEPVGMTADEHGTKKKKAEENEAREHGEFGDYFDFDGDDDFNEDDDHDDTTLRITITTAS</sequence>
<accession>A0ACC2J3N9</accession>
<keyword evidence="2" id="KW-1185">Reference proteome</keyword>
<protein>
    <submittedName>
        <fullName evidence="1">Uncharacterized protein</fullName>
    </submittedName>
</protein>
<organism evidence="1 2">
    <name type="scientific">Nemania bipapillata</name>
    <dbReference type="NCBI Taxonomy" id="110536"/>
    <lineage>
        <taxon>Eukaryota</taxon>
        <taxon>Fungi</taxon>
        <taxon>Dikarya</taxon>
        <taxon>Ascomycota</taxon>
        <taxon>Pezizomycotina</taxon>
        <taxon>Sordariomycetes</taxon>
        <taxon>Xylariomycetidae</taxon>
        <taxon>Xylariales</taxon>
        <taxon>Xylariaceae</taxon>
        <taxon>Nemania</taxon>
    </lineage>
</organism>